<keyword evidence="1" id="KW-0812">Transmembrane</keyword>
<feature type="transmembrane region" description="Helical" evidence="1">
    <location>
        <begin position="12"/>
        <end position="36"/>
    </location>
</feature>
<dbReference type="EMBL" id="MN740989">
    <property type="protein sequence ID" value="QHU21246.1"/>
    <property type="molecule type" value="Genomic_DNA"/>
</dbReference>
<sequence length="139" mass="16158">MGIGFDFSNVNNLFIGGLMSIMHFAILFLTITIILVTDNLFILYSIGIIELIILFINYKFGDCPVSVIEEHYMKTSFVDLVNNFTPVNYSKDKKLLRPEITLQWIFMLLVLVLFKILIVFMKMIFSNMKLSDNIKIIFK</sequence>
<accession>A0A6C0KVT4</accession>
<keyword evidence="1" id="KW-1133">Transmembrane helix</keyword>
<organism evidence="2">
    <name type="scientific">viral metagenome</name>
    <dbReference type="NCBI Taxonomy" id="1070528"/>
    <lineage>
        <taxon>unclassified sequences</taxon>
        <taxon>metagenomes</taxon>
        <taxon>organismal metagenomes</taxon>
    </lineage>
</organism>
<evidence type="ECO:0000256" key="1">
    <source>
        <dbReference type="SAM" id="Phobius"/>
    </source>
</evidence>
<feature type="transmembrane region" description="Helical" evidence="1">
    <location>
        <begin position="41"/>
        <end position="60"/>
    </location>
</feature>
<protein>
    <submittedName>
        <fullName evidence="2">Uncharacterized protein</fullName>
    </submittedName>
</protein>
<keyword evidence="1" id="KW-0472">Membrane</keyword>
<proteinExistence type="predicted"/>
<name>A0A6C0KVT4_9ZZZZ</name>
<reference evidence="2" key="1">
    <citation type="journal article" date="2020" name="Nature">
        <title>Giant virus diversity and host interactions through global metagenomics.</title>
        <authorList>
            <person name="Schulz F."/>
            <person name="Roux S."/>
            <person name="Paez-Espino D."/>
            <person name="Jungbluth S."/>
            <person name="Walsh D.A."/>
            <person name="Denef V.J."/>
            <person name="McMahon K.D."/>
            <person name="Konstantinidis K.T."/>
            <person name="Eloe-Fadrosh E.A."/>
            <person name="Kyrpides N.C."/>
            <person name="Woyke T."/>
        </authorList>
    </citation>
    <scope>NUCLEOTIDE SEQUENCE</scope>
    <source>
        <strain evidence="2">GVMAG-S-3300013094-109</strain>
    </source>
</reference>
<evidence type="ECO:0000313" key="2">
    <source>
        <dbReference type="EMBL" id="QHU21246.1"/>
    </source>
</evidence>
<feature type="transmembrane region" description="Helical" evidence="1">
    <location>
        <begin position="104"/>
        <end position="125"/>
    </location>
</feature>
<dbReference type="AlphaFoldDB" id="A0A6C0KVT4"/>